<dbReference type="Gene3D" id="3.30.450.40">
    <property type="match status" value="2"/>
</dbReference>
<reference evidence="6 7" key="1">
    <citation type="submission" date="2019-09" db="EMBL/GenBank/DDBJ databases">
        <authorList>
            <person name="Depoorter E."/>
        </authorList>
    </citation>
    <scope>NUCLEOTIDE SEQUENCE [LARGE SCALE GENOMIC DNA]</scope>
    <source>
        <strain evidence="6">LMG 24064</strain>
    </source>
</reference>
<accession>A0A6P2GRY5</accession>
<protein>
    <submittedName>
        <fullName evidence="6">IclR family transcriptional regulator</fullName>
    </submittedName>
</protein>
<dbReference type="InterPro" id="IPR014757">
    <property type="entry name" value="Tscrpt_reg_IclR_C"/>
</dbReference>
<dbReference type="Pfam" id="PF09339">
    <property type="entry name" value="HTH_IclR"/>
    <property type="match status" value="1"/>
</dbReference>
<evidence type="ECO:0000256" key="1">
    <source>
        <dbReference type="ARBA" id="ARBA00023015"/>
    </source>
</evidence>
<keyword evidence="2" id="KW-0238">DNA-binding</keyword>
<dbReference type="InterPro" id="IPR050707">
    <property type="entry name" value="HTH_MetabolicPath_Reg"/>
</dbReference>
<dbReference type="SMART" id="SM00346">
    <property type="entry name" value="HTH_ICLR"/>
    <property type="match status" value="1"/>
</dbReference>
<keyword evidence="1" id="KW-0805">Transcription regulation</keyword>
<dbReference type="Proteomes" id="UP000494222">
    <property type="component" value="Unassembled WGS sequence"/>
</dbReference>
<evidence type="ECO:0000313" key="6">
    <source>
        <dbReference type="EMBL" id="VWB07153.1"/>
    </source>
</evidence>
<dbReference type="PANTHER" id="PTHR30136:SF39">
    <property type="entry name" value="TRANSCRIPTIONAL REGULATORY PROTEIN"/>
    <property type="match status" value="1"/>
</dbReference>
<evidence type="ECO:0000259" key="5">
    <source>
        <dbReference type="PROSITE" id="PS51078"/>
    </source>
</evidence>
<feature type="domain" description="HTH iclR-type" evidence="4">
    <location>
        <begin position="34"/>
        <end position="95"/>
    </location>
</feature>
<dbReference type="InterPro" id="IPR005471">
    <property type="entry name" value="Tscrpt_reg_IclR_N"/>
</dbReference>
<dbReference type="EMBL" id="CABVPL010000001">
    <property type="protein sequence ID" value="VWB07153.1"/>
    <property type="molecule type" value="Genomic_DNA"/>
</dbReference>
<feature type="domain" description="IclR-ED" evidence="5">
    <location>
        <begin position="96"/>
        <end position="253"/>
    </location>
</feature>
<dbReference type="InterPro" id="IPR036388">
    <property type="entry name" value="WH-like_DNA-bd_sf"/>
</dbReference>
<proteinExistence type="predicted"/>
<dbReference type="PROSITE" id="PS51077">
    <property type="entry name" value="HTH_ICLR"/>
    <property type="match status" value="1"/>
</dbReference>
<keyword evidence="3" id="KW-0804">Transcription</keyword>
<dbReference type="PANTHER" id="PTHR30136">
    <property type="entry name" value="HELIX-TURN-HELIX TRANSCRIPTIONAL REGULATOR, ICLR FAMILY"/>
    <property type="match status" value="1"/>
</dbReference>
<evidence type="ECO:0000313" key="7">
    <source>
        <dbReference type="Proteomes" id="UP000494222"/>
    </source>
</evidence>
<sequence>MALAFTLLRGKPAFYSVQFLWCTDGRERMGNDGVVAVEKALSLLDCFKPGAESQSLAMLSQASGMHKTTVYRLMNSLERMGYVVRAQSGNYSLGHRVLYLGKLYEQSFHLSTVVEPALHALAALTKESASYYVHDNGQRLCLFRAEPSEGLRETRLAGTMLPLDDTAISHVIRFWGLGEPIYDKPPALPLFTAGARDVHTAAFAVPIFGAGDKFMAALTLSGPASRLSVAHESGELDRPQLEAAADLSRKLGASVALCENIYGRG</sequence>
<dbReference type="SUPFAM" id="SSF46785">
    <property type="entry name" value="Winged helix' DNA-binding domain"/>
    <property type="match status" value="1"/>
</dbReference>
<evidence type="ECO:0000256" key="3">
    <source>
        <dbReference type="ARBA" id="ARBA00023163"/>
    </source>
</evidence>
<dbReference type="InterPro" id="IPR036390">
    <property type="entry name" value="WH_DNA-bd_sf"/>
</dbReference>
<name>A0A6P2GRY5_9BURK</name>
<dbReference type="Gene3D" id="1.10.10.10">
    <property type="entry name" value="Winged helix-like DNA-binding domain superfamily/Winged helix DNA-binding domain"/>
    <property type="match status" value="1"/>
</dbReference>
<dbReference type="GO" id="GO:0045892">
    <property type="term" value="P:negative regulation of DNA-templated transcription"/>
    <property type="evidence" value="ECO:0007669"/>
    <property type="project" value="TreeGrafter"/>
</dbReference>
<organism evidence="6 7">
    <name type="scientific">Burkholderia latens</name>
    <dbReference type="NCBI Taxonomy" id="488446"/>
    <lineage>
        <taxon>Bacteria</taxon>
        <taxon>Pseudomonadati</taxon>
        <taxon>Pseudomonadota</taxon>
        <taxon>Betaproteobacteria</taxon>
        <taxon>Burkholderiales</taxon>
        <taxon>Burkholderiaceae</taxon>
        <taxon>Burkholderia</taxon>
        <taxon>Burkholderia cepacia complex</taxon>
    </lineage>
</organism>
<dbReference type="AlphaFoldDB" id="A0A6P2GRY5"/>
<dbReference type="PROSITE" id="PS51078">
    <property type="entry name" value="ICLR_ED"/>
    <property type="match status" value="1"/>
</dbReference>
<evidence type="ECO:0000259" key="4">
    <source>
        <dbReference type="PROSITE" id="PS51077"/>
    </source>
</evidence>
<dbReference type="InterPro" id="IPR029016">
    <property type="entry name" value="GAF-like_dom_sf"/>
</dbReference>
<evidence type="ECO:0000256" key="2">
    <source>
        <dbReference type="ARBA" id="ARBA00023125"/>
    </source>
</evidence>
<dbReference type="GO" id="GO:0003700">
    <property type="term" value="F:DNA-binding transcription factor activity"/>
    <property type="evidence" value="ECO:0007669"/>
    <property type="project" value="TreeGrafter"/>
</dbReference>
<dbReference type="SUPFAM" id="SSF55781">
    <property type="entry name" value="GAF domain-like"/>
    <property type="match status" value="1"/>
</dbReference>
<gene>
    <name evidence="6" type="ORF">BLA24064_00141</name>
</gene>
<dbReference type="GO" id="GO:0003677">
    <property type="term" value="F:DNA binding"/>
    <property type="evidence" value="ECO:0007669"/>
    <property type="project" value="UniProtKB-KW"/>
</dbReference>